<accession>A0A1J5PIB1</accession>
<reference evidence="2" key="1">
    <citation type="submission" date="2016-10" db="EMBL/GenBank/DDBJ databases">
        <title>Sequence of Gallionella enrichment culture.</title>
        <authorList>
            <person name="Poehlein A."/>
            <person name="Muehling M."/>
            <person name="Daniel R."/>
        </authorList>
    </citation>
    <scope>NUCLEOTIDE SEQUENCE</scope>
</reference>
<feature type="region of interest" description="Disordered" evidence="1">
    <location>
        <begin position="34"/>
        <end position="77"/>
    </location>
</feature>
<dbReference type="AlphaFoldDB" id="A0A1J5PIB1"/>
<feature type="compositionally biased region" description="Basic residues" evidence="1">
    <location>
        <begin position="211"/>
        <end position="232"/>
    </location>
</feature>
<feature type="compositionally biased region" description="Basic residues" evidence="1">
    <location>
        <begin position="62"/>
        <end position="74"/>
    </location>
</feature>
<gene>
    <name evidence="2" type="ORF">GALL_478680</name>
</gene>
<feature type="region of interest" description="Disordered" evidence="1">
    <location>
        <begin position="180"/>
        <end position="232"/>
    </location>
</feature>
<name>A0A1J5PIB1_9ZZZZ</name>
<organism evidence="2">
    <name type="scientific">mine drainage metagenome</name>
    <dbReference type="NCBI Taxonomy" id="410659"/>
    <lineage>
        <taxon>unclassified sequences</taxon>
        <taxon>metagenomes</taxon>
        <taxon>ecological metagenomes</taxon>
    </lineage>
</organism>
<evidence type="ECO:0000313" key="2">
    <source>
        <dbReference type="EMBL" id="OIQ70520.1"/>
    </source>
</evidence>
<proteinExistence type="predicted"/>
<protein>
    <submittedName>
        <fullName evidence="2">Uncharacterized protein</fullName>
    </submittedName>
</protein>
<dbReference type="EMBL" id="MLJW01004162">
    <property type="protein sequence ID" value="OIQ70520.1"/>
    <property type="molecule type" value="Genomic_DNA"/>
</dbReference>
<feature type="compositionally biased region" description="Basic and acidic residues" evidence="1">
    <location>
        <begin position="200"/>
        <end position="210"/>
    </location>
</feature>
<evidence type="ECO:0000256" key="1">
    <source>
        <dbReference type="SAM" id="MobiDB-lite"/>
    </source>
</evidence>
<sequence>MRRRAIDHPLGELAQRLDLAAVAEMLEMAEADEAGRQPGDHGGGLDALAPHGTAGADQTQRSRGRHAQRRHRLGAGKFTDGRAQHRPAVAHAGKRRASAALELHFPGRKTIALRSATGVRPFAQQQRATIPQLPCPVAELMAGIHGGPALGADRAGMAAEGECPVVFFLRVFRRRQSHQRGGIRAARHQDRIGQGGGGDGHAEVGPEFSKRLRQRRPIRLRHGVQVTRRRQD</sequence>
<comment type="caution">
    <text evidence="2">The sequence shown here is derived from an EMBL/GenBank/DDBJ whole genome shotgun (WGS) entry which is preliminary data.</text>
</comment>